<protein>
    <submittedName>
        <fullName evidence="3">Hydrolase</fullName>
    </submittedName>
</protein>
<reference evidence="3 4" key="1">
    <citation type="submission" date="2015-11" db="EMBL/GenBank/DDBJ databases">
        <title>Genome-wide analysis reveals the secondary metabolome in Streptomyces kanasensis ZX01.</title>
        <authorList>
            <person name="Zhang G."/>
            <person name="Han L."/>
            <person name="Feng J."/>
            <person name="Zhang X."/>
        </authorList>
    </citation>
    <scope>NUCLEOTIDE SEQUENCE [LARGE SCALE GENOMIC DNA]</scope>
    <source>
        <strain evidence="3 4">ZX01</strain>
    </source>
</reference>
<dbReference type="InterPro" id="IPR000073">
    <property type="entry name" value="AB_hydrolase_1"/>
</dbReference>
<dbReference type="Gene3D" id="3.40.50.1820">
    <property type="entry name" value="alpha/beta hydrolase"/>
    <property type="match status" value="1"/>
</dbReference>
<feature type="region of interest" description="Disordered" evidence="1">
    <location>
        <begin position="263"/>
        <end position="282"/>
    </location>
</feature>
<dbReference type="SUPFAM" id="SSF53474">
    <property type="entry name" value="alpha/beta-Hydrolases"/>
    <property type="match status" value="1"/>
</dbReference>
<organism evidence="3 4">
    <name type="scientific">Streptomyces kanasensis</name>
    <dbReference type="NCBI Taxonomy" id="936756"/>
    <lineage>
        <taxon>Bacteria</taxon>
        <taxon>Bacillati</taxon>
        <taxon>Actinomycetota</taxon>
        <taxon>Actinomycetes</taxon>
        <taxon>Kitasatosporales</taxon>
        <taxon>Streptomycetaceae</taxon>
        <taxon>Streptomyces</taxon>
    </lineage>
</organism>
<dbReference type="GO" id="GO:0016787">
    <property type="term" value="F:hydrolase activity"/>
    <property type="evidence" value="ECO:0007669"/>
    <property type="project" value="UniProtKB-KW"/>
</dbReference>
<dbReference type="OrthoDB" id="2645723at2"/>
<dbReference type="PANTHER" id="PTHR43194">
    <property type="entry name" value="HYDROLASE ALPHA/BETA FOLD FAMILY"/>
    <property type="match status" value="1"/>
</dbReference>
<evidence type="ECO:0000313" key="3">
    <source>
        <dbReference type="EMBL" id="KUH40670.1"/>
    </source>
</evidence>
<dbReference type="Pfam" id="PF00561">
    <property type="entry name" value="Abhydrolase_1"/>
    <property type="match status" value="1"/>
</dbReference>
<name>A0A117IXK2_9ACTN</name>
<dbReference type="Proteomes" id="UP000054011">
    <property type="component" value="Unassembled WGS sequence"/>
</dbReference>
<gene>
    <name evidence="3" type="ORF">ATE80_00285</name>
</gene>
<dbReference type="RefSeq" id="WP_058940020.1">
    <property type="nucleotide sequence ID" value="NZ_LNSV01000001.1"/>
</dbReference>
<evidence type="ECO:0000256" key="1">
    <source>
        <dbReference type="SAM" id="MobiDB-lite"/>
    </source>
</evidence>
<keyword evidence="3" id="KW-0378">Hydrolase</keyword>
<comment type="caution">
    <text evidence="3">The sequence shown here is derived from an EMBL/GenBank/DDBJ whole genome shotgun (WGS) entry which is preliminary data.</text>
</comment>
<evidence type="ECO:0000313" key="4">
    <source>
        <dbReference type="Proteomes" id="UP000054011"/>
    </source>
</evidence>
<dbReference type="InterPro" id="IPR050228">
    <property type="entry name" value="Carboxylesterase_BioH"/>
</dbReference>
<dbReference type="PRINTS" id="PR00111">
    <property type="entry name" value="ABHYDROLASE"/>
</dbReference>
<dbReference type="STRING" id="936756.ATE80_00285"/>
<dbReference type="EMBL" id="LNSV01000001">
    <property type="protein sequence ID" value="KUH40670.1"/>
    <property type="molecule type" value="Genomic_DNA"/>
</dbReference>
<dbReference type="PANTHER" id="PTHR43194:SF2">
    <property type="entry name" value="PEROXISOMAL MEMBRANE PROTEIN LPX1"/>
    <property type="match status" value="1"/>
</dbReference>
<keyword evidence="4" id="KW-1185">Reference proteome</keyword>
<evidence type="ECO:0000259" key="2">
    <source>
        <dbReference type="Pfam" id="PF00561"/>
    </source>
</evidence>
<dbReference type="InterPro" id="IPR029058">
    <property type="entry name" value="AB_hydrolase_fold"/>
</dbReference>
<dbReference type="AlphaFoldDB" id="A0A117IXK2"/>
<feature type="domain" description="AB hydrolase-1" evidence="2">
    <location>
        <begin position="27"/>
        <end position="133"/>
    </location>
</feature>
<proteinExistence type="predicted"/>
<sequence length="282" mass="29726">MTFLDTGRVRLHVQRLTPTGGGPARATVVLLHGLLTDSLASYYFTVAPAFAAAGLDVVMYDHRGHGRSGRPASGYGLDAFTDDLEAVLTGVGVPGPVHLVGNSYGGTVAFSYAQRRPERVASLVVVESEPATAAWAVKLAGLLERVRHAMSTDEEAALDWIAAHHGGHTARLARSAGRLVRDTTIARDVPAGPVLDDARIRAIRCPVLALYGADSDLAAQAPRLRSLLPRCTTELLPGLRHSVLVEAPGLVRDAVLDWVTRHAPPPETAPKAVAAGAEVGSR</sequence>
<accession>A0A117IXK2</accession>